<gene>
    <name evidence="3" type="ORF">V4D30_01045</name>
</gene>
<feature type="domain" description="TraG N-terminal Proteobacteria" evidence="2">
    <location>
        <begin position="31"/>
        <end position="487"/>
    </location>
</feature>
<feature type="transmembrane region" description="Helical" evidence="1">
    <location>
        <begin position="89"/>
        <end position="107"/>
    </location>
</feature>
<evidence type="ECO:0000256" key="1">
    <source>
        <dbReference type="SAM" id="Phobius"/>
    </source>
</evidence>
<protein>
    <submittedName>
        <fullName evidence="3">Conjugal transfer protein TraG N-terminal domain-containing protein</fullName>
    </submittedName>
</protein>
<organism evidence="3">
    <name type="scientific">Thermodesulfovibrio autotrophicus</name>
    <dbReference type="NCBI Taxonomy" id="3118333"/>
    <lineage>
        <taxon>Bacteria</taxon>
        <taxon>Pseudomonadati</taxon>
        <taxon>Nitrospirota</taxon>
        <taxon>Thermodesulfovibrionia</taxon>
        <taxon>Thermodesulfovibrionales</taxon>
        <taxon>Thermodesulfovibrionaceae</taxon>
        <taxon>Thermodesulfovibrio</taxon>
    </lineage>
</organism>
<reference evidence="3" key="1">
    <citation type="submission" date="2024-01" db="EMBL/GenBank/DDBJ databases">
        <title>The first autotrophic representatives of the genus Thermodesulfovibrio.</title>
        <authorList>
            <person name="Maltseva A.I."/>
            <person name="Elcheninov A.G."/>
            <person name="Kublanov I.V."/>
            <person name="Lebedinsky A.V."/>
            <person name="Frolov E.N."/>
        </authorList>
    </citation>
    <scope>NUCLEOTIDE SEQUENCE</scope>
    <source>
        <strain evidence="3">3907-1M</strain>
    </source>
</reference>
<accession>A0AAU8GZ63</accession>
<evidence type="ECO:0000259" key="2">
    <source>
        <dbReference type="Pfam" id="PF07916"/>
    </source>
</evidence>
<keyword evidence="1" id="KW-1133">Transmembrane helix</keyword>
<feature type="transmembrane region" description="Helical" evidence="1">
    <location>
        <begin position="389"/>
        <end position="410"/>
    </location>
</feature>
<feature type="transmembrane region" description="Helical" evidence="1">
    <location>
        <begin position="460"/>
        <end position="482"/>
    </location>
</feature>
<keyword evidence="1" id="KW-0812">Transmembrane</keyword>
<dbReference type="AlphaFoldDB" id="A0AAU8GZ63"/>
<keyword evidence="1" id="KW-0472">Membrane</keyword>
<proteinExistence type="predicted"/>
<dbReference type="InterPro" id="IPR012931">
    <property type="entry name" value="TraG_N_Proteobacteria"/>
</dbReference>
<evidence type="ECO:0000313" key="3">
    <source>
        <dbReference type="EMBL" id="XCH46880.1"/>
    </source>
</evidence>
<feature type="transmembrane region" description="Helical" evidence="1">
    <location>
        <begin position="365"/>
        <end position="382"/>
    </location>
</feature>
<dbReference type="EMBL" id="CP144373">
    <property type="protein sequence ID" value="XCH46880.1"/>
    <property type="molecule type" value="Genomic_DNA"/>
</dbReference>
<dbReference type="RefSeq" id="WP_353684404.1">
    <property type="nucleotide sequence ID" value="NZ_CP144373.1"/>
</dbReference>
<dbReference type="KEGG" id="taut:V4D30_01045"/>
<name>A0AAU8GZ63_9BACT</name>
<sequence length="935" mass="100296">MVSKMQRQSLISLIFISLILVPGVVQAATWEYITYGGYDAAVKAWKLVALILSDRNYNGLIISAAVLGAICIFVATYIKIATGAKTGGLSWAVPVLAGLTLYAALVVPKDSLVIYDEKLNRGPYQIDGIPRGIATLAGILNKIEIGMIEIFSTSVDPASDYRLNSGGTGWEVIDYADPVMLSANLRQTLYNYIKDCVFVELARPGTILDADKIASGEQKYDTVISESRNPSLYTVKYDSSNPNGVSATCTEVGNYLIGVMNNPATWEEAFKNACAARGFDVTVPASYNQCKTLIESTLAKTFKDNNSITIPLFGAQRTLGEELQNVIFSSAPSVSISRLATTNTMSQFIGLAVHANSWLPVIKESLMAIAVSAIPLLTLFIVTPLVGRALSIITGLFVWLTLWGVIDAIIHGLGVTLAEDAAAAMSFGGRVDVGLAQVLSYPGYAAKVAATFGGLRWSGLMIASVITAMIIRFGGTALAMLAGSIASLPQGSGQQYGVSAIRNPEGIFKSEILPATTIGGKLWAAGGADNYAKGLKNLDIGTDAGRALAGKALGSDYIAKATEYSARHSMGQSMGGWEKAKALGMTPEQMGKAEVFQGAQFTGTGYVSRKEGSYVLTKDGWRMTDVNMIPVTTALGQRTEAAKSKLYSLMQDAIRTKGLDETYKWFSQHKDMFTEGERGQLEGLFRKGFQIQKGFSGDSGHRGSITGRGSLDVNMGTQVGGGAIPAGKANMGGGLSANTVYTDETYGSSRNFDQVQNEIARIFSDGFSRFQGRESSDATGSEWSKMFSDSTKYSEASKYAQEYRETESLSSSLNVNTMPLIVSAIAQERYGGALSVGFMNSDDAYIKAHKDVIDAIYRGDYGMIKEYVKKVENKTGLKLDVGNFSNTVMQNIETTQEKVEGYPISNAGARRNPVKTKVTYGSKGREVLNNPPKGR</sequence>
<feature type="transmembrane region" description="Helical" evidence="1">
    <location>
        <begin position="57"/>
        <end position="77"/>
    </location>
</feature>
<dbReference type="Pfam" id="PF07916">
    <property type="entry name" value="TraG_N"/>
    <property type="match status" value="1"/>
</dbReference>